<dbReference type="EMBL" id="WJEE01000029">
    <property type="protein sequence ID" value="MRI67298.1"/>
    <property type="molecule type" value="Genomic_DNA"/>
</dbReference>
<organism evidence="2 3">
    <name type="scientific">Gracilibacillus thailandensis</name>
    <dbReference type="NCBI Taxonomy" id="563735"/>
    <lineage>
        <taxon>Bacteria</taxon>
        <taxon>Bacillati</taxon>
        <taxon>Bacillota</taxon>
        <taxon>Bacilli</taxon>
        <taxon>Bacillales</taxon>
        <taxon>Bacillaceae</taxon>
        <taxon>Gracilibacillus</taxon>
    </lineage>
</organism>
<keyword evidence="1" id="KW-0812">Transmembrane</keyword>
<sequence>MMQPKNKQAQAGFYMLESVLAIMIFFTACLTLIPIQHQLMIEKKLIREEDEATYFLSNKMHEVILENSNQGTEIYRNVISSPLTLTITYSDSLIEGCVTWENVKQQKTQKCQYAIPQ</sequence>
<keyword evidence="3" id="KW-1185">Reference proteome</keyword>
<evidence type="ECO:0008006" key="4">
    <source>
        <dbReference type="Google" id="ProtNLM"/>
    </source>
</evidence>
<feature type="transmembrane region" description="Helical" evidence="1">
    <location>
        <begin position="12"/>
        <end position="35"/>
    </location>
</feature>
<dbReference type="AlphaFoldDB" id="A0A6N7QYZ6"/>
<keyword evidence="1" id="KW-0472">Membrane</keyword>
<accession>A0A6N7QYZ6</accession>
<evidence type="ECO:0000313" key="3">
    <source>
        <dbReference type="Proteomes" id="UP000435187"/>
    </source>
</evidence>
<comment type="caution">
    <text evidence="2">The sequence shown here is derived from an EMBL/GenBank/DDBJ whole genome shotgun (WGS) entry which is preliminary data.</text>
</comment>
<dbReference type="PROSITE" id="PS51257">
    <property type="entry name" value="PROKAR_LIPOPROTEIN"/>
    <property type="match status" value="1"/>
</dbReference>
<evidence type="ECO:0000313" key="2">
    <source>
        <dbReference type="EMBL" id="MRI67298.1"/>
    </source>
</evidence>
<protein>
    <recommendedName>
        <fullName evidence="4">Competence protein ComG</fullName>
    </recommendedName>
</protein>
<dbReference type="RefSeq" id="WP_194928278.1">
    <property type="nucleotide sequence ID" value="NZ_WJEE01000029.1"/>
</dbReference>
<evidence type="ECO:0000256" key="1">
    <source>
        <dbReference type="SAM" id="Phobius"/>
    </source>
</evidence>
<gene>
    <name evidence="2" type="ORF">GH885_13240</name>
</gene>
<reference evidence="2 3" key="1">
    <citation type="submission" date="2019-10" db="EMBL/GenBank/DDBJ databases">
        <title>Gracilibacillus salitolerans sp. nov., a moderate halophile isolated from a saline soil in northwest China.</title>
        <authorList>
            <person name="Gan L."/>
        </authorList>
    </citation>
    <scope>NUCLEOTIDE SEQUENCE [LARGE SCALE GENOMIC DNA]</scope>
    <source>
        <strain evidence="2 3">TP2-8</strain>
    </source>
</reference>
<name>A0A6N7QYZ6_9BACI</name>
<keyword evidence="1" id="KW-1133">Transmembrane helix</keyword>
<proteinExistence type="predicted"/>
<dbReference type="Proteomes" id="UP000435187">
    <property type="component" value="Unassembled WGS sequence"/>
</dbReference>